<keyword evidence="3" id="KW-1185">Reference proteome</keyword>
<name>A0A136IWH9_9PEZI</name>
<protein>
    <submittedName>
        <fullName evidence="2">Uncharacterized protein</fullName>
    </submittedName>
</protein>
<gene>
    <name evidence="2" type="ORF">Micbo1qcDRAFT_165317</name>
</gene>
<keyword evidence="1" id="KW-0812">Transmembrane</keyword>
<evidence type="ECO:0000313" key="3">
    <source>
        <dbReference type="Proteomes" id="UP000070501"/>
    </source>
</evidence>
<proteinExistence type="predicted"/>
<keyword evidence="1" id="KW-1133">Transmembrane helix</keyword>
<keyword evidence="1" id="KW-0472">Membrane</keyword>
<evidence type="ECO:0000256" key="1">
    <source>
        <dbReference type="SAM" id="Phobius"/>
    </source>
</evidence>
<dbReference type="InParanoid" id="A0A136IWH9"/>
<reference evidence="3" key="1">
    <citation type="submission" date="2016-02" db="EMBL/GenBank/DDBJ databases">
        <title>Draft genome sequence of Microdochium bolleyi, a fungal endophyte of beachgrass.</title>
        <authorList>
            <consortium name="DOE Joint Genome Institute"/>
            <person name="David A.S."/>
            <person name="May G."/>
            <person name="Haridas S."/>
            <person name="Lim J."/>
            <person name="Wang M."/>
            <person name="Labutti K."/>
            <person name="Lipzen A."/>
            <person name="Barry K."/>
            <person name="Grigoriev I.V."/>
        </authorList>
    </citation>
    <scope>NUCLEOTIDE SEQUENCE [LARGE SCALE GENOMIC DNA]</scope>
    <source>
        <strain evidence="3">J235TASD1</strain>
    </source>
</reference>
<dbReference type="Proteomes" id="UP000070501">
    <property type="component" value="Unassembled WGS sequence"/>
</dbReference>
<dbReference type="OrthoDB" id="5421757at2759"/>
<organism evidence="2 3">
    <name type="scientific">Microdochium bolleyi</name>
    <dbReference type="NCBI Taxonomy" id="196109"/>
    <lineage>
        <taxon>Eukaryota</taxon>
        <taxon>Fungi</taxon>
        <taxon>Dikarya</taxon>
        <taxon>Ascomycota</taxon>
        <taxon>Pezizomycotina</taxon>
        <taxon>Sordariomycetes</taxon>
        <taxon>Xylariomycetidae</taxon>
        <taxon>Xylariales</taxon>
        <taxon>Microdochiaceae</taxon>
        <taxon>Microdochium</taxon>
    </lineage>
</organism>
<dbReference type="STRING" id="196109.A0A136IWH9"/>
<feature type="transmembrane region" description="Helical" evidence="1">
    <location>
        <begin position="62"/>
        <end position="82"/>
    </location>
</feature>
<dbReference type="AlphaFoldDB" id="A0A136IWH9"/>
<sequence length="347" mass="40672">MARQRNKDPLAAKLRQPKEINGIPEGFQRPPADLKPFLDLLSEKHVYIAHIDNQPAEFKRKIFAVPVLMNLAVSILFLWRVWYIAPWYLKLLASVLDLPNELTLNIYDMEWNELLMEIARRTFTFALDFMLSMFLWPWPVEFFLKLPGGNPVMWRYNIGFRDREIIVRRSRSWDRALGDVVKDLNSRGLLNMHVGTATSPVLLNEKTGYLLINAEWELDWNAMVDATSLLDQKLVKFLSFDTVVLVFHEEYGWLCVELDKAETVNADERTKQKNIFAFRDALRSLDKEDLFYRWIELVQYESSRPGGFTAERQIQAAEQIRELFKTENVDFDELWLESVGTDTKMGL</sequence>
<dbReference type="EMBL" id="KQ964255">
    <property type="protein sequence ID" value="KXJ89255.1"/>
    <property type="molecule type" value="Genomic_DNA"/>
</dbReference>
<accession>A0A136IWH9</accession>
<evidence type="ECO:0000313" key="2">
    <source>
        <dbReference type="EMBL" id="KXJ89255.1"/>
    </source>
</evidence>